<accession>A0A9Q9YD86</accession>
<dbReference type="CTD" id="109046323"/>
<dbReference type="Proteomes" id="UP001155660">
    <property type="component" value="Chromosome A8"/>
</dbReference>
<dbReference type="GO" id="GO:0005634">
    <property type="term" value="C:nucleus"/>
    <property type="evidence" value="ECO:0007669"/>
    <property type="project" value="UniProtKB-SubCell"/>
</dbReference>
<evidence type="ECO:0000256" key="3">
    <source>
        <dbReference type="ARBA" id="ARBA00023242"/>
    </source>
</evidence>
<comment type="similarity">
    <text evidence="2">Belongs to the UPF0688 family.</text>
</comment>
<organism evidence="5">
    <name type="scientific">Cyprinus carpio</name>
    <name type="common">Common carp</name>
    <dbReference type="NCBI Taxonomy" id="7962"/>
    <lineage>
        <taxon>Eukaryota</taxon>
        <taxon>Metazoa</taxon>
        <taxon>Chordata</taxon>
        <taxon>Craniata</taxon>
        <taxon>Vertebrata</taxon>
        <taxon>Euteleostomi</taxon>
        <taxon>Actinopterygii</taxon>
        <taxon>Neopterygii</taxon>
        <taxon>Teleostei</taxon>
        <taxon>Ostariophysi</taxon>
        <taxon>Cypriniformes</taxon>
        <taxon>Cyprinidae</taxon>
        <taxon>Cyprininae</taxon>
        <taxon>Cyprinus</taxon>
    </lineage>
</organism>
<dbReference type="RefSeq" id="XP_042618076.1">
    <property type="nucleotide sequence ID" value="XM_042762142.1"/>
</dbReference>
<dbReference type="PANTHER" id="PTHR28491:SF1">
    <property type="entry name" value="UPF0688 PROTEIN C1ORF174"/>
    <property type="match status" value="1"/>
</dbReference>
<reference evidence="5" key="1">
    <citation type="submission" date="2025-08" db="UniProtKB">
        <authorList>
            <consortium name="RefSeq"/>
        </authorList>
    </citation>
    <scope>IDENTIFICATION</scope>
    <source>
        <tissue evidence="5">Muscle</tissue>
    </source>
</reference>
<proteinExistence type="inferred from homology"/>
<dbReference type="Pfam" id="PF15772">
    <property type="entry name" value="UPF0688"/>
    <property type="match status" value="1"/>
</dbReference>
<evidence type="ECO:0000313" key="5">
    <source>
        <dbReference type="RefSeq" id="XP_042618076.1"/>
    </source>
</evidence>
<dbReference type="GeneID" id="109046323"/>
<keyword evidence="3" id="KW-0539">Nucleus</keyword>
<comment type="subcellular location">
    <subcellularLocation>
        <location evidence="1">Nucleus</location>
    </subcellularLocation>
</comment>
<dbReference type="InterPro" id="IPR031530">
    <property type="entry name" value="UPF0688"/>
</dbReference>
<name>A0A9Q9YD86_CYPCA</name>
<dbReference type="AlphaFoldDB" id="A0A9Q9YD86"/>
<dbReference type="PANTHER" id="PTHR28491">
    <property type="entry name" value="UPF0688 PROTEIN C1ORF174"/>
    <property type="match status" value="1"/>
</dbReference>
<protein>
    <submittedName>
        <fullName evidence="5">UPF0688 protein C1orf174 homolog isoform X2</fullName>
    </submittedName>
</protein>
<feature type="region of interest" description="Disordered" evidence="4">
    <location>
        <begin position="53"/>
        <end position="124"/>
    </location>
</feature>
<evidence type="ECO:0000256" key="4">
    <source>
        <dbReference type="SAM" id="MobiDB-lite"/>
    </source>
</evidence>
<evidence type="ECO:0000256" key="1">
    <source>
        <dbReference type="ARBA" id="ARBA00004123"/>
    </source>
</evidence>
<feature type="compositionally biased region" description="Basic and acidic residues" evidence="4">
    <location>
        <begin position="96"/>
        <end position="107"/>
    </location>
</feature>
<feature type="compositionally biased region" description="Basic and acidic residues" evidence="4">
    <location>
        <begin position="62"/>
        <end position="80"/>
    </location>
</feature>
<evidence type="ECO:0000256" key="2">
    <source>
        <dbReference type="ARBA" id="ARBA00006634"/>
    </source>
</evidence>
<sequence>MRAKQIVVGSHRLRVRGTVSLNTPGANSSVKKAARRRVLRGLMQRSASDIASAAKQMAGDGGEAKRLPKRPFHGEAEEKSSATMNENVKIKPGKKTSGERRGKENSAAKRTALTGGSAEAKMDQTVIHSPQTREDPSIFFDEDSNHIFPVEQFFGNMDVVQVSKLNRFRTHVVRAGVQSSVGWQELPLTGHVTCHHPPAGQLVCHSSLFEDRLPVWK</sequence>
<gene>
    <name evidence="5" type="primary">ca8h1orf174</name>
</gene>